<dbReference type="PROSITE" id="PS01148">
    <property type="entry name" value="UPF0033"/>
    <property type="match status" value="1"/>
</dbReference>
<protein>
    <recommendedName>
        <fullName evidence="2">UPF0033 domain-containing protein</fullName>
    </recommendedName>
</protein>
<organism evidence="3">
    <name type="scientific">Caldilinea aerophila</name>
    <dbReference type="NCBI Taxonomy" id="133453"/>
    <lineage>
        <taxon>Bacteria</taxon>
        <taxon>Bacillati</taxon>
        <taxon>Chloroflexota</taxon>
        <taxon>Caldilineae</taxon>
        <taxon>Caldilineales</taxon>
        <taxon>Caldilineaceae</taxon>
        <taxon>Caldilinea</taxon>
    </lineage>
</organism>
<evidence type="ECO:0000259" key="2">
    <source>
        <dbReference type="PROSITE" id="PS01148"/>
    </source>
</evidence>
<accession>A0A7C1JP86</accession>
<dbReference type="PANTHER" id="PTHR33279">
    <property type="entry name" value="SULFUR CARRIER PROTEIN YEDF-RELATED"/>
    <property type="match status" value="1"/>
</dbReference>
<sequence>MTTDPTTIQVHQELDVRGLNCPMPLVKARQAIVKLDVGQVLKVISTDRGSVKDFQGWAKAANNVTLLAQSEEPGPDGKTLYLHYVQRTK</sequence>
<dbReference type="AlphaFoldDB" id="A0A7C1JP86"/>
<reference evidence="3" key="1">
    <citation type="journal article" date="2020" name="mSystems">
        <title>Genome- and Community-Level Interaction Insights into Carbon Utilization and Element Cycling Functions of Hydrothermarchaeota in Hydrothermal Sediment.</title>
        <authorList>
            <person name="Zhou Z."/>
            <person name="Liu Y."/>
            <person name="Xu W."/>
            <person name="Pan J."/>
            <person name="Luo Z.H."/>
            <person name="Li M."/>
        </authorList>
    </citation>
    <scope>NUCLEOTIDE SEQUENCE [LARGE SCALE GENOMIC DNA]</scope>
    <source>
        <strain evidence="3">SpSt-289</strain>
    </source>
</reference>
<proteinExistence type="inferred from homology"/>
<evidence type="ECO:0000256" key="1">
    <source>
        <dbReference type="ARBA" id="ARBA00008984"/>
    </source>
</evidence>
<dbReference type="Pfam" id="PF01206">
    <property type="entry name" value="TusA"/>
    <property type="match status" value="1"/>
</dbReference>
<comment type="caution">
    <text evidence="3">The sequence shown here is derived from an EMBL/GenBank/DDBJ whole genome shotgun (WGS) entry which is preliminary data.</text>
</comment>
<gene>
    <name evidence="3" type="ORF">ENQ20_06980</name>
</gene>
<feature type="domain" description="UPF0033" evidence="2">
    <location>
        <begin position="14"/>
        <end position="38"/>
    </location>
</feature>
<comment type="similarity">
    <text evidence="1">Belongs to the sulfur carrier protein TusA family.</text>
</comment>
<dbReference type="Gene3D" id="3.30.110.40">
    <property type="entry name" value="TusA-like domain"/>
    <property type="match status" value="1"/>
</dbReference>
<dbReference type="SUPFAM" id="SSF64307">
    <property type="entry name" value="SirA-like"/>
    <property type="match status" value="1"/>
</dbReference>
<dbReference type="InterPro" id="IPR001455">
    <property type="entry name" value="TusA-like"/>
</dbReference>
<dbReference type="CDD" id="cd00291">
    <property type="entry name" value="SirA_YedF_YeeD"/>
    <property type="match status" value="1"/>
</dbReference>
<dbReference type="InterPro" id="IPR036868">
    <property type="entry name" value="TusA-like_sf"/>
</dbReference>
<dbReference type="PANTHER" id="PTHR33279:SF2">
    <property type="entry name" value="SULFUR CARRIER PROTEIN TUSA"/>
    <property type="match status" value="1"/>
</dbReference>
<dbReference type="EMBL" id="DSMG01000077">
    <property type="protein sequence ID" value="HDX31225.1"/>
    <property type="molecule type" value="Genomic_DNA"/>
</dbReference>
<name>A0A7C1JP86_9CHLR</name>
<evidence type="ECO:0000313" key="3">
    <source>
        <dbReference type="EMBL" id="HDX31225.1"/>
    </source>
</evidence>